<evidence type="ECO:0000313" key="2">
    <source>
        <dbReference type="EMBL" id="KAF1764049.1"/>
    </source>
</evidence>
<name>A0A6A5HAG6_CAERE</name>
<dbReference type="Gene3D" id="3.30.710.10">
    <property type="entry name" value="Potassium Channel Kv1.1, Chain A"/>
    <property type="match status" value="1"/>
</dbReference>
<dbReference type="AlphaFoldDB" id="A0A6A5HAG6"/>
<protein>
    <recommendedName>
        <fullName evidence="1">BTB domain-containing protein</fullName>
    </recommendedName>
</protein>
<dbReference type="InterPro" id="IPR000210">
    <property type="entry name" value="BTB/POZ_dom"/>
</dbReference>
<dbReference type="Proteomes" id="UP000483820">
    <property type="component" value="Chromosome II"/>
</dbReference>
<accession>A0A6A5HAG6</accession>
<dbReference type="GeneID" id="9800056"/>
<dbReference type="Pfam" id="PF00651">
    <property type="entry name" value="BTB"/>
    <property type="match status" value="1"/>
</dbReference>
<comment type="caution">
    <text evidence="2">The sequence shown here is derived from an EMBL/GenBank/DDBJ whole genome shotgun (WGS) entry which is preliminary data.</text>
</comment>
<dbReference type="CDD" id="cd18186">
    <property type="entry name" value="BTB_POZ_ZBTB_KLHL-like"/>
    <property type="match status" value="1"/>
</dbReference>
<dbReference type="EMBL" id="WUAV01000002">
    <property type="protein sequence ID" value="KAF1764049.1"/>
    <property type="molecule type" value="Genomic_DNA"/>
</dbReference>
<reference evidence="2 3" key="1">
    <citation type="submission" date="2019-12" db="EMBL/GenBank/DDBJ databases">
        <title>Chromosome-level assembly of the Caenorhabditis remanei genome.</title>
        <authorList>
            <person name="Teterina A.A."/>
            <person name="Willis J.H."/>
            <person name="Phillips P.C."/>
        </authorList>
    </citation>
    <scope>NUCLEOTIDE SEQUENCE [LARGE SCALE GENOMIC DNA]</scope>
    <source>
        <strain evidence="2 3">PX506</strain>
        <tissue evidence="2">Whole organism</tissue>
    </source>
</reference>
<sequence>MSYEAIRFKSADKIISTTTDYSALDTSETNGLSCVAKTKTTPQETFVCWTFDWNQLIADRVIGFTGEIIVKKPSEIVIPVNLFKNKKEIVHKFLEIPTPVNLQFEYSLLPILSTEIYDQMFLPSAKNDAILEVDGLKLSVNKAFLSYHSDFFCALFSSNFKEGNMNEIPIKDVSYDEIGLLLSTINPKPTFPNDKTVPKILELADRFLVPSAIYHVEYHLLNNTKIENEKLLWMADRYGMEELLEKMIKELDSIQKAKQLKASDGYEELSDKAKAKILDKIMTII</sequence>
<dbReference type="PROSITE" id="PS50097">
    <property type="entry name" value="BTB"/>
    <property type="match status" value="1"/>
</dbReference>
<organism evidence="2 3">
    <name type="scientific">Caenorhabditis remanei</name>
    <name type="common">Caenorhabditis vulgaris</name>
    <dbReference type="NCBI Taxonomy" id="31234"/>
    <lineage>
        <taxon>Eukaryota</taxon>
        <taxon>Metazoa</taxon>
        <taxon>Ecdysozoa</taxon>
        <taxon>Nematoda</taxon>
        <taxon>Chromadorea</taxon>
        <taxon>Rhabditida</taxon>
        <taxon>Rhabditina</taxon>
        <taxon>Rhabditomorpha</taxon>
        <taxon>Rhabditoidea</taxon>
        <taxon>Rhabditidae</taxon>
        <taxon>Peloderinae</taxon>
        <taxon>Caenorhabditis</taxon>
    </lineage>
</organism>
<dbReference type="KEGG" id="crq:GCK72_003995"/>
<dbReference type="InterPro" id="IPR011333">
    <property type="entry name" value="SKP1/BTB/POZ_sf"/>
</dbReference>
<dbReference type="SUPFAM" id="SSF54695">
    <property type="entry name" value="POZ domain"/>
    <property type="match status" value="1"/>
</dbReference>
<dbReference type="CTD" id="9800056"/>
<evidence type="ECO:0000259" key="1">
    <source>
        <dbReference type="PROSITE" id="PS50097"/>
    </source>
</evidence>
<feature type="domain" description="BTB" evidence="1">
    <location>
        <begin position="127"/>
        <end position="185"/>
    </location>
</feature>
<dbReference type="RefSeq" id="XP_003101585.2">
    <property type="nucleotide sequence ID" value="XM_003101537.2"/>
</dbReference>
<proteinExistence type="predicted"/>
<dbReference type="SMART" id="SM00225">
    <property type="entry name" value="BTB"/>
    <property type="match status" value="1"/>
</dbReference>
<dbReference type="PANTHER" id="PTHR22744">
    <property type="entry name" value="HELIX LOOP HELIX PROTEIN 21-RELATED"/>
    <property type="match status" value="1"/>
</dbReference>
<evidence type="ECO:0000313" key="3">
    <source>
        <dbReference type="Proteomes" id="UP000483820"/>
    </source>
</evidence>
<gene>
    <name evidence="2" type="ORF">GCK72_003995</name>
</gene>
<dbReference type="PANTHER" id="PTHR22744:SF16">
    <property type="entry name" value="BTB DOMAIN-CONTAINING PROTEIN"/>
    <property type="match status" value="1"/>
</dbReference>